<keyword evidence="2" id="KW-1185">Reference proteome</keyword>
<protein>
    <submittedName>
        <fullName evidence="1">Uncharacterized protein</fullName>
    </submittedName>
</protein>
<reference evidence="1 2" key="1">
    <citation type="submission" date="2015-05" db="EMBL/GenBank/DDBJ databases">
        <title>Draft genome sequence of the bacterium Gordonia jacobaea a new member of the Gordonia genus.</title>
        <authorList>
            <person name="Jimenez-Galisteo G."/>
            <person name="Dominguez A."/>
            <person name="Munoz E."/>
            <person name="Vinas M."/>
        </authorList>
    </citation>
    <scope>NUCLEOTIDE SEQUENCE [LARGE SCALE GENOMIC DNA]</scope>
    <source>
        <strain evidence="2">mv1</strain>
    </source>
</reference>
<comment type="caution">
    <text evidence="1">The sequence shown here is derived from an EMBL/GenBank/DDBJ whole genome shotgun (WGS) entry which is preliminary data.</text>
</comment>
<dbReference type="RefSeq" id="WP_049697940.1">
    <property type="nucleotide sequence ID" value="NZ_LDTZ01000014.1"/>
</dbReference>
<accession>A0ABR5IG74</accession>
<dbReference type="Proteomes" id="UP000037247">
    <property type="component" value="Unassembled WGS sequence"/>
</dbReference>
<dbReference type="EMBL" id="LDTZ01000014">
    <property type="protein sequence ID" value="KNA92731.1"/>
    <property type="molecule type" value="Genomic_DNA"/>
</dbReference>
<sequence>MLRELRRAIASRLAVWSTRWHLRETELDLDLTGVPSVDSPAIAWGRTLPVPTVTLITGGCETDLTPYRARELAQEIWDLANDIEDAIAEDGC</sequence>
<name>A0ABR5IG74_9ACTN</name>
<evidence type="ECO:0000313" key="2">
    <source>
        <dbReference type="Proteomes" id="UP000037247"/>
    </source>
</evidence>
<proteinExistence type="predicted"/>
<organism evidence="1 2">
    <name type="scientific">Gordonia jacobaea</name>
    <dbReference type="NCBI Taxonomy" id="122202"/>
    <lineage>
        <taxon>Bacteria</taxon>
        <taxon>Bacillati</taxon>
        <taxon>Actinomycetota</taxon>
        <taxon>Actinomycetes</taxon>
        <taxon>Mycobacteriales</taxon>
        <taxon>Gordoniaceae</taxon>
        <taxon>Gordonia</taxon>
    </lineage>
</organism>
<gene>
    <name evidence="1" type="ORF">ABW18_05565</name>
</gene>
<evidence type="ECO:0000313" key="1">
    <source>
        <dbReference type="EMBL" id="KNA92731.1"/>
    </source>
</evidence>